<dbReference type="STRING" id="1763538.LPB68_19420"/>
<dbReference type="AlphaFoldDB" id="A0A167FR72"/>
<proteinExistence type="predicted"/>
<dbReference type="Proteomes" id="UP000077134">
    <property type="component" value="Unassembled WGS sequence"/>
</dbReference>
<dbReference type="OrthoDB" id="2615560at2"/>
<dbReference type="KEGG" id="pcx:LPB68_19420"/>
<gene>
    <name evidence="1" type="ORF">PNBC_05320</name>
</gene>
<keyword evidence="2" id="KW-1185">Reference proteome</keyword>
<sequence>MIYVALIVCIILLVTAGVIAWKNSRIIAEKHEHNGPNLSSMHYTVHITDHWVEQDSLTLQALFHTSYIVGEDQIQAYLCRVLGHLGELKLYEAENVMLHHIQHAKLKGSLLASETMCDYELSEDEKKTLSRLEEMVKNQQNE</sequence>
<protein>
    <submittedName>
        <fullName evidence="1">Uncharacterized protein</fullName>
    </submittedName>
</protein>
<evidence type="ECO:0000313" key="1">
    <source>
        <dbReference type="EMBL" id="OAB76819.1"/>
    </source>
</evidence>
<dbReference type="EMBL" id="LSFN01000005">
    <property type="protein sequence ID" value="OAB76819.1"/>
    <property type="molecule type" value="Genomic_DNA"/>
</dbReference>
<evidence type="ECO:0000313" key="2">
    <source>
        <dbReference type="Proteomes" id="UP000077134"/>
    </source>
</evidence>
<reference evidence="1 2" key="1">
    <citation type="submission" date="2016-02" db="EMBL/GenBank/DDBJ databases">
        <title>Paenibacillus sp. LPB0068, isolated from Crassostrea gigas.</title>
        <authorList>
            <person name="Shin S.-K."/>
            <person name="Yi H."/>
        </authorList>
    </citation>
    <scope>NUCLEOTIDE SEQUENCE [LARGE SCALE GENOMIC DNA]</scope>
    <source>
        <strain evidence="1 2">LPB0068</strain>
    </source>
</reference>
<comment type="caution">
    <text evidence="1">The sequence shown here is derived from an EMBL/GenBank/DDBJ whole genome shotgun (WGS) entry which is preliminary data.</text>
</comment>
<dbReference type="RefSeq" id="WP_068655904.1">
    <property type="nucleotide sequence ID" value="NZ_CP017770.1"/>
</dbReference>
<organism evidence="1 2">
    <name type="scientific">Paenibacillus crassostreae</name>
    <dbReference type="NCBI Taxonomy" id="1763538"/>
    <lineage>
        <taxon>Bacteria</taxon>
        <taxon>Bacillati</taxon>
        <taxon>Bacillota</taxon>
        <taxon>Bacilli</taxon>
        <taxon>Bacillales</taxon>
        <taxon>Paenibacillaceae</taxon>
        <taxon>Paenibacillus</taxon>
    </lineage>
</organism>
<accession>A0A167FR72</accession>
<name>A0A167FR72_9BACL</name>